<sequence>TLINQGMTVDRATMITSRAFPTPNHKFRRELSNDLLAPSDCLATARSHACNETCQLSGSRGHAE</sequence>
<name>Q8JMX7_HASV6</name>
<organism evidence="1">
    <name type="scientific">Human astrovirus-6</name>
    <name type="common">HAstV-6</name>
    <dbReference type="NCBI Taxonomy" id="37130"/>
    <lineage>
        <taxon>Viruses</taxon>
        <taxon>Riboviria</taxon>
        <taxon>Orthornavirae</taxon>
        <taxon>Pisuviricota</taxon>
        <taxon>Stelpaviricetes</taxon>
        <taxon>Stellavirales</taxon>
        <taxon>Astroviridae</taxon>
        <taxon>Mamastrovirus</taxon>
        <taxon>Mamastrovirus hominis</taxon>
        <taxon>Mamastrovirus 1</taxon>
    </lineage>
</organism>
<dbReference type="EMBL" id="AY093653">
    <property type="protein sequence ID" value="AAM19079.1"/>
    <property type="molecule type" value="Genomic_RNA"/>
</dbReference>
<protein>
    <submittedName>
        <fullName evidence="1">Capsid protein</fullName>
    </submittedName>
</protein>
<evidence type="ECO:0000313" key="1">
    <source>
        <dbReference type="EMBL" id="AAM19079.1"/>
    </source>
</evidence>
<organismHost>
    <name type="scientific">Homo sapiens</name>
    <name type="common">Human</name>
    <dbReference type="NCBI Taxonomy" id="9606"/>
</organismHost>
<proteinExistence type="predicted"/>
<feature type="non-terminal residue" evidence="1">
    <location>
        <position position="64"/>
    </location>
</feature>
<feature type="non-terminal residue" evidence="1">
    <location>
        <position position="1"/>
    </location>
</feature>
<dbReference type="Pfam" id="PF12226">
    <property type="entry name" value="Astro_capsid_p"/>
    <property type="match status" value="1"/>
</dbReference>
<accession>Q8JMX7</accession>
<reference evidence="1" key="1">
    <citation type="journal article" date="2003" name="Appl. Environ. Microbiol.">
        <title>Molecular characterization of astroviruses by reverse transcriptase PCR and sequence analysis: comparison of clinical and environmental isolates from South Africa.</title>
        <authorList>
            <person name="Nadan S."/>
            <person name="Walter J.E."/>
            <person name="Grabow W.O."/>
            <person name="Mitchell D.K."/>
            <person name="Taylor M.B."/>
        </authorList>
    </citation>
    <scope>NUCLEOTIDE SEQUENCE</scope>
    <source>
        <strain evidence="1">T6/SA/126729/1998</strain>
    </source>
</reference>
<dbReference type="InterPro" id="IPR022027">
    <property type="entry name" value="Astro_capsid_p"/>
</dbReference>